<proteinExistence type="predicted"/>
<sequence length="396" mass="41493">MSSSSNVQMDGDVEMSDATVASPSVLPVAWAVPAHIAEFLSFQSEMARCEAEKTVIPTCDVSPRPEVPVEAPTFEALPVCDAVPAGEAVAKNMLAPDAKVKVQPSGSSMTPVRVVEGEPAPESMPPPAKRSIVVGLSAPSAAPAVMTKSRKRPSANLDAAKKRKCVEAGPLPTRASGSGLASRHRAKVIEDAHFLEAARFESQIGELERDFGKTPSYLLEAKEAKTAKSSDLRRLKCKIKSGEESSVSAIGEAKEAMHAKFQIRLLRISGFLDSLAAVYVRDLALAGVEGGTNEVGEAPQSPRVEGAMLPVRRGELVGGEGDFDLILADLKSEGELVGAEEDFDLILADLKSECVLPSCSSEPVGQDLVSGDAGGSVAPNPEGVVGEDEAPRAEDD</sequence>
<feature type="region of interest" description="Disordered" evidence="1">
    <location>
        <begin position="359"/>
        <end position="396"/>
    </location>
</feature>
<gene>
    <name evidence="2" type="ORF">F2Q70_00021987</name>
</gene>
<dbReference type="AlphaFoldDB" id="A0A8S9GR47"/>
<evidence type="ECO:0000256" key="1">
    <source>
        <dbReference type="SAM" id="MobiDB-lite"/>
    </source>
</evidence>
<comment type="caution">
    <text evidence="2">The sequence shown here is derived from an EMBL/GenBank/DDBJ whole genome shotgun (WGS) entry which is preliminary data.</text>
</comment>
<organism evidence="2">
    <name type="scientific">Brassica cretica</name>
    <name type="common">Mustard</name>
    <dbReference type="NCBI Taxonomy" id="69181"/>
    <lineage>
        <taxon>Eukaryota</taxon>
        <taxon>Viridiplantae</taxon>
        <taxon>Streptophyta</taxon>
        <taxon>Embryophyta</taxon>
        <taxon>Tracheophyta</taxon>
        <taxon>Spermatophyta</taxon>
        <taxon>Magnoliopsida</taxon>
        <taxon>eudicotyledons</taxon>
        <taxon>Gunneridae</taxon>
        <taxon>Pentapetalae</taxon>
        <taxon>rosids</taxon>
        <taxon>malvids</taxon>
        <taxon>Brassicales</taxon>
        <taxon>Brassicaceae</taxon>
        <taxon>Brassiceae</taxon>
        <taxon>Brassica</taxon>
    </lineage>
</organism>
<dbReference type="EMBL" id="QGKY02001925">
    <property type="protein sequence ID" value="KAF2549011.1"/>
    <property type="molecule type" value="Genomic_DNA"/>
</dbReference>
<name>A0A8S9GR47_BRACR</name>
<protein>
    <submittedName>
        <fullName evidence="2">Uncharacterized protein</fullName>
    </submittedName>
</protein>
<feature type="region of interest" description="Disordered" evidence="1">
    <location>
        <begin position="101"/>
        <end position="127"/>
    </location>
</feature>
<evidence type="ECO:0000313" key="2">
    <source>
        <dbReference type="EMBL" id="KAF2549011.1"/>
    </source>
</evidence>
<reference evidence="2" key="1">
    <citation type="submission" date="2019-12" db="EMBL/GenBank/DDBJ databases">
        <title>Genome sequencing and annotation of Brassica cretica.</title>
        <authorList>
            <person name="Studholme D.J."/>
            <person name="Sarris P.F."/>
        </authorList>
    </citation>
    <scope>NUCLEOTIDE SEQUENCE</scope>
    <source>
        <strain evidence="2">PFS-102/07</strain>
        <tissue evidence="2">Leaf</tissue>
    </source>
</reference>
<accession>A0A8S9GR47</accession>